<evidence type="ECO:0000256" key="5">
    <source>
        <dbReference type="ARBA" id="ARBA00022490"/>
    </source>
</evidence>
<comment type="caution">
    <text evidence="12">The sequence shown here is derived from an EMBL/GenBank/DDBJ whole genome shotgun (WGS) entry which is preliminary data.</text>
</comment>
<dbReference type="EC" id="5.3.1.16" evidence="9 11"/>
<feature type="active site" description="Proton donor" evidence="9">
    <location>
        <position position="129"/>
    </location>
</feature>
<evidence type="ECO:0000256" key="1">
    <source>
        <dbReference type="ARBA" id="ARBA00000901"/>
    </source>
</evidence>
<dbReference type="GO" id="GO:0000162">
    <property type="term" value="P:L-tryptophan biosynthetic process"/>
    <property type="evidence" value="ECO:0007669"/>
    <property type="project" value="TreeGrafter"/>
</dbReference>
<dbReference type="InterPro" id="IPR011060">
    <property type="entry name" value="RibuloseP-bd_barrel"/>
</dbReference>
<dbReference type="HAMAP" id="MF_01014">
    <property type="entry name" value="HisA"/>
    <property type="match status" value="1"/>
</dbReference>
<comment type="catalytic activity">
    <reaction evidence="1 9 11">
        <text>1-(5-phospho-beta-D-ribosyl)-5-[(5-phospho-beta-D-ribosylamino)methylideneamino]imidazole-4-carboxamide = 5-[(5-phospho-1-deoxy-D-ribulos-1-ylimino)methylamino]-1-(5-phospho-beta-D-ribosyl)imidazole-4-carboxamide</text>
        <dbReference type="Rhea" id="RHEA:15469"/>
        <dbReference type="ChEBI" id="CHEBI:58435"/>
        <dbReference type="ChEBI" id="CHEBI:58525"/>
        <dbReference type="EC" id="5.3.1.16"/>
    </reaction>
</comment>
<evidence type="ECO:0000256" key="9">
    <source>
        <dbReference type="HAMAP-Rule" id="MF_01014"/>
    </source>
</evidence>
<dbReference type="InterPro" id="IPR044524">
    <property type="entry name" value="Isoase_HisA-like"/>
</dbReference>
<dbReference type="AlphaFoldDB" id="A0AAJ1AM02"/>
<protein>
    <recommendedName>
        <fullName evidence="9 11">1-(5-phosphoribosyl)-5-[(5-phosphoribosylamino)methylideneamino] imidazole-4-carboxamide isomerase</fullName>
        <ecNumber evidence="9 11">5.3.1.16</ecNumber>
    </recommendedName>
    <alternativeName>
        <fullName evidence="9">Phosphoribosylformimino-5-aminoimidazole carboxamide ribotide isomerase</fullName>
    </alternativeName>
</protein>
<reference evidence="12 13" key="1">
    <citation type="journal article" date="2021" name="bioRxiv">
        <title>Unraveling nitrogen, sulfur and carbon metabolic pathways and microbial community transcriptional responses to substrate deprivation and toxicity stresses in a bioreactor mimicking anoxic brackish coastal sediment conditions.</title>
        <authorList>
            <person name="Martins P.D."/>
            <person name="Echeveste M.J."/>
            <person name="Arshad A."/>
            <person name="Kurth J."/>
            <person name="Ouboter H."/>
            <person name="Jetten M.S.M."/>
            <person name="Welte C.U."/>
        </authorList>
    </citation>
    <scope>NUCLEOTIDE SEQUENCE [LARGE SCALE GENOMIC DNA]</scope>
    <source>
        <strain evidence="12">MAG_38</strain>
    </source>
</reference>
<dbReference type="EMBL" id="JAIOIU010000162">
    <property type="protein sequence ID" value="MBZ0160960.1"/>
    <property type="molecule type" value="Genomic_DNA"/>
</dbReference>
<keyword evidence="8 9" id="KW-0413">Isomerase</keyword>
<dbReference type="GO" id="GO:0000105">
    <property type="term" value="P:L-histidine biosynthetic process"/>
    <property type="evidence" value="ECO:0007669"/>
    <property type="project" value="UniProtKB-UniRule"/>
</dbReference>
<dbReference type="NCBIfam" id="TIGR00007">
    <property type="entry name" value="1-(5-phosphoribosyl)-5-[(5-phosphoribosylamino)methylideneamino]imidazole-4-carboxamide isomerase"/>
    <property type="match status" value="1"/>
</dbReference>
<evidence type="ECO:0000256" key="8">
    <source>
        <dbReference type="ARBA" id="ARBA00023235"/>
    </source>
</evidence>
<sequence>MLIIPAIDLKGGHVVRLSQGDPLRQTAYSADPIAMARRWEDEGASILHLVDLDGAFSGTPQQLSVVAQVAQSIKIPVQLGGGLRSLAALEQAFTSGIERAILGTAAIEDEGFLREAAGRYPGRIILGIDAKNGKVAVRGWAADTDLLASDLAIRAADLPLAAIIYTDIERDGMLTGPNVDALRRMAQAARHPIIASGGVATLDDLRRLAKLEPTCIVGALVGKALYEGRFSLKDAIAAAAR</sequence>
<comment type="subcellular location">
    <subcellularLocation>
        <location evidence="2 9 11">Cytoplasm</location>
    </subcellularLocation>
</comment>
<keyword evidence="5 9" id="KW-0963">Cytoplasm</keyword>
<dbReference type="CDD" id="cd04732">
    <property type="entry name" value="HisA"/>
    <property type="match status" value="1"/>
</dbReference>
<evidence type="ECO:0000256" key="6">
    <source>
        <dbReference type="ARBA" id="ARBA00022605"/>
    </source>
</evidence>
<dbReference type="Pfam" id="PF00977">
    <property type="entry name" value="His_biosynth"/>
    <property type="match status" value="1"/>
</dbReference>
<dbReference type="InterPro" id="IPR023016">
    <property type="entry name" value="HisA/PriA"/>
</dbReference>
<feature type="active site" description="Proton acceptor" evidence="9">
    <location>
        <position position="8"/>
    </location>
</feature>
<comment type="pathway">
    <text evidence="3 9 11">Amino-acid biosynthesis; L-histidine biosynthesis; L-histidine from 5-phospho-alpha-D-ribose 1-diphosphate: step 4/9.</text>
</comment>
<evidence type="ECO:0000256" key="11">
    <source>
        <dbReference type="RuleBase" id="RU003658"/>
    </source>
</evidence>
<evidence type="ECO:0000256" key="2">
    <source>
        <dbReference type="ARBA" id="ARBA00004496"/>
    </source>
</evidence>
<dbReference type="SUPFAM" id="SSF51366">
    <property type="entry name" value="Ribulose-phoshate binding barrel"/>
    <property type="match status" value="1"/>
</dbReference>
<dbReference type="InterPro" id="IPR006063">
    <property type="entry name" value="HisA_bact_arch"/>
</dbReference>
<dbReference type="InterPro" id="IPR006062">
    <property type="entry name" value="His_biosynth"/>
</dbReference>
<dbReference type="InterPro" id="IPR013785">
    <property type="entry name" value="Aldolase_TIM"/>
</dbReference>
<accession>A0AAJ1AM02</accession>
<evidence type="ECO:0000256" key="10">
    <source>
        <dbReference type="RuleBase" id="RU003657"/>
    </source>
</evidence>
<keyword evidence="6 9" id="KW-0028">Amino-acid biosynthesis</keyword>
<dbReference type="PANTHER" id="PTHR43090">
    <property type="entry name" value="1-(5-PHOSPHORIBOSYL)-5-[(5-PHOSPHORIBOSYLAMINO)METHYLIDENEAMINO] IMIDAZOLE-4-CARBOXAMIDE ISOMERASE"/>
    <property type="match status" value="1"/>
</dbReference>
<dbReference type="FunFam" id="3.20.20.70:FF:000009">
    <property type="entry name" value="1-(5-phosphoribosyl)-5-[(5-phosphoribosylamino)methylideneamino] imidazole-4-carboxamide isomerase"/>
    <property type="match status" value="1"/>
</dbReference>
<proteinExistence type="inferred from homology"/>
<dbReference type="Gene3D" id="3.20.20.70">
    <property type="entry name" value="Aldolase class I"/>
    <property type="match status" value="1"/>
</dbReference>
<dbReference type="Proteomes" id="UP001197609">
    <property type="component" value="Unassembled WGS sequence"/>
</dbReference>
<dbReference type="PANTHER" id="PTHR43090:SF2">
    <property type="entry name" value="1-(5-PHOSPHORIBOSYL)-5-[(5-PHOSPHORIBOSYLAMINO)METHYLIDENEAMINO] IMIDAZOLE-4-CARBOXAMIDE ISOMERASE"/>
    <property type="match status" value="1"/>
</dbReference>
<keyword evidence="7 9" id="KW-0368">Histidine biosynthesis</keyword>
<dbReference type="GO" id="GO:0003949">
    <property type="term" value="F:1-(5-phosphoribosyl)-5-[(5-phosphoribosylamino)methylideneamino]imidazole-4-carboxamide isomerase activity"/>
    <property type="evidence" value="ECO:0007669"/>
    <property type="project" value="UniProtKB-UniRule"/>
</dbReference>
<organism evidence="12 13">
    <name type="scientific">Candidatus Methylomirabilis tolerans</name>
    <dbReference type="NCBI Taxonomy" id="3123416"/>
    <lineage>
        <taxon>Bacteria</taxon>
        <taxon>Candidatus Methylomirabilota</taxon>
        <taxon>Candidatus Methylomirabilia</taxon>
        <taxon>Candidatus Methylomirabilales</taxon>
        <taxon>Candidatus Methylomirabilaceae</taxon>
        <taxon>Candidatus Methylomirabilis</taxon>
    </lineage>
</organism>
<gene>
    <name evidence="9 12" type="primary">hisA</name>
    <name evidence="12" type="ORF">K8G79_12645</name>
</gene>
<evidence type="ECO:0000256" key="3">
    <source>
        <dbReference type="ARBA" id="ARBA00005133"/>
    </source>
</evidence>
<name>A0AAJ1AM02_9BACT</name>
<evidence type="ECO:0000256" key="4">
    <source>
        <dbReference type="ARBA" id="ARBA00009667"/>
    </source>
</evidence>
<comment type="similarity">
    <text evidence="4 9 10">Belongs to the HisA/HisF family.</text>
</comment>
<evidence type="ECO:0000313" key="12">
    <source>
        <dbReference type="EMBL" id="MBZ0160960.1"/>
    </source>
</evidence>
<dbReference type="GO" id="GO:0005737">
    <property type="term" value="C:cytoplasm"/>
    <property type="evidence" value="ECO:0007669"/>
    <property type="project" value="UniProtKB-SubCell"/>
</dbReference>
<evidence type="ECO:0000256" key="7">
    <source>
        <dbReference type="ARBA" id="ARBA00023102"/>
    </source>
</evidence>
<evidence type="ECO:0000313" key="13">
    <source>
        <dbReference type="Proteomes" id="UP001197609"/>
    </source>
</evidence>